<gene>
    <name evidence="1" type="ORF">B0H16DRAFT_1746601</name>
</gene>
<organism evidence="1 2">
    <name type="scientific">Mycena metata</name>
    <dbReference type="NCBI Taxonomy" id="1033252"/>
    <lineage>
        <taxon>Eukaryota</taxon>
        <taxon>Fungi</taxon>
        <taxon>Dikarya</taxon>
        <taxon>Basidiomycota</taxon>
        <taxon>Agaricomycotina</taxon>
        <taxon>Agaricomycetes</taxon>
        <taxon>Agaricomycetidae</taxon>
        <taxon>Agaricales</taxon>
        <taxon>Marasmiineae</taxon>
        <taxon>Mycenaceae</taxon>
        <taxon>Mycena</taxon>
    </lineage>
</organism>
<proteinExistence type="predicted"/>
<keyword evidence="2" id="KW-1185">Reference proteome</keyword>
<dbReference type="Proteomes" id="UP001215598">
    <property type="component" value="Unassembled WGS sequence"/>
</dbReference>
<dbReference type="AlphaFoldDB" id="A0AAD7GX42"/>
<accession>A0AAD7GX42</accession>
<name>A0AAD7GX42_9AGAR</name>
<comment type="caution">
    <text evidence="1">The sequence shown here is derived from an EMBL/GenBank/DDBJ whole genome shotgun (WGS) entry which is preliminary data.</text>
</comment>
<sequence length="177" mass="20094">MCLHTCWQYHPYFHLIYPPSTQHYFLDHFIDKVPAYVVRAPTIVETRVTSVASCRTRGPTAYLFLLVHLTNDGLEGLPVRLKLEADAMLKAEPRLEVGTPRQSTRSLVGTWRYKVRYTVAFDYYVNGNRVTPLTLVDFLALAELANEQDPSRSGYPGIVFSALTTLFTGLMSKRSCC</sequence>
<dbReference type="EMBL" id="JARKIB010000447">
    <property type="protein sequence ID" value="KAJ7707129.1"/>
    <property type="molecule type" value="Genomic_DNA"/>
</dbReference>
<evidence type="ECO:0000313" key="1">
    <source>
        <dbReference type="EMBL" id="KAJ7707129.1"/>
    </source>
</evidence>
<evidence type="ECO:0000313" key="2">
    <source>
        <dbReference type="Proteomes" id="UP001215598"/>
    </source>
</evidence>
<reference evidence="1" key="1">
    <citation type="submission" date="2023-03" db="EMBL/GenBank/DDBJ databases">
        <title>Massive genome expansion in bonnet fungi (Mycena s.s.) driven by repeated elements and novel gene families across ecological guilds.</title>
        <authorList>
            <consortium name="Lawrence Berkeley National Laboratory"/>
            <person name="Harder C.B."/>
            <person name="Miyauchi S."/>
            <person name="Viragh M."/>
            <person name="Kuo A."/>
            <person name="Thoen E."/>
            <person name="Andreopoulos B."/>
            <person name="Lu D."/>
            <person name="Skrede I."/>
            <person name="Drula E."/>
            <person name="Henrissat B."/>
            <person name="Morin E."/>
            <person name="Kohler A."/>
            <person name="Barry K."/>
            <person name="LaButti K."/>
            <person name="Morin E."/>
            <person name="Salamov A."/>
            <person name="Lipzen A."/>
            <person name="Mereny Z."/>
            <person name="Hegedus B."/>
            <person name="Baldrian P."/>
            <person name="Stursova M."/>
            <person name="Weitz H."/>
            <person name="Taylor A."/>
            <person name="Grigoriev I.V."/>
            <person name="Nagy L.G."/>
            <person name="Martin F."/>
            <person name="Kauserud H."/>
        </authorList>
    </citation>
    <scope>NUCLEOTIDE SEQUENCE</scope>
    <source>
        <strain evidence="1">CBHHK182m</strain>
    </source>
</reference>
<protein>
    <submittedName>
        <fullName evidence="1">Uncharacterized protein</fullName>
    </submittedName>
</protein>